<dbReference type="EMBL" id="JANPWB010000001">
    <property type="protein sequence ID" value="KAJ1217641.1"/>
    <property type="molecule type" value="Genomic_DNA"/>
</dbReference>
<reference evidence="1" key="1">
    <citation type="journal article" date="2022" name="bioRxiv">
        <title>Sequencing and chromosome-scale assembly of the giantPleurodeles waltlgenome.</title>
        <authorList>
            <person name="Brown T."/>
            <person name="Elewa A."/>
            <person name="Iarovenko S."/>
            <person name="Subramanian E."/>
            <person name="Araus A.J."/>
            <person name="Petzold A."/>
            <person name="Susuki M."/>
            <person name="Suzuki K.-i.T."/>
            <person name="Hayashi T."/>
            <person name="Toyoda A."/>
            <person name="Oliveira C."/>
            <person name="Osipova E."/>
            <person name="Leigh N.D."/>
            <person name="Simon A."/>
            <person name="Yun M.H."/>
        </authorList>
    </citation>
    <scope>NUCLEOTIDE SEQUENCE</scope>
    <source>
        <strain evidence="1">20211129_DDA</strain>
        <tissue evidence="1">Liver</tissue>
    </source>
</reference>
<evidence type="ECO:0000313" key="2">
    <source>
        <dbReference type="Proteomes" id="UP001066276"/>
    </source>
</evidence>
<name>A0AAV7WXP0_PLEWA</name>
<organism evidence="1 2">
    <name type="scientific">Pleurodeles waltl</name>
    <name type="common">Iberian ribbed newt</name>
    <dbReference type="NCBI Taxonomy" id="8319"/>
    <lineage>
        <taxon>Eukaryota</taxon>
        <taxon>Metazoa</taxon>
        <taxon>Chordata</taxon>
        <taxon>Craniata</taxon>
        <taxon>Vertebrata</taxon>
        <taxon>Euteleostomi</taxon>
        <taxon>Amphibia</taxon>
        <taxon>Batrachia</taxon>
        <taxon>Caudata</taxon>
        <taxon>Salamandroidea</taxon>
        <taxon>Salamandridae</taxon>
        <taxon>Pleurodelinae</taxon>
        <taxon>Pleurodeles</taxon>
    </lineage>
</organism>
<keyword evidence="2" id="KW-1185">Reference proteome</keyword>
<gene>
    <name evidence="1" type="ORF">NDU88_005234</name>
</gene>
<proteinExistence type="predicted"/>
<comment type="caution">
    <text evidence="1">The sequence shown here is derived from an EMBL/GenBank/DDBJ whole genome shotgun (WGS) entry which is preliminary data.</text>
</comment>
<dbReference type="AlphaFoldDB" id="A0AAV7WXP0"/>
<protein>
    <submittedName>
        <fullName evidence="1">Uncharacterized protein</fullName>
    </submittedName>
</protein>
<dbReference type="Proteomes" id="UP001066276">
    <property type="component" value="Chromosome 1_1"/>
</dbReference>
<evidence type="ECO:0000313" key="1">
    <source>
        <dbReference type="EMBL" id="KAJ1217641.1"/>
    </source>
</evidence>
<sequence length="86" mass="9659">MRGTQRPGAAAFHMRSRVIHDRALRGHEADTTNPIGGQQYAAHREFNECRAIADTAAPNQRPRHSRHATVCVPRASRYGQLQLQKC</sequence>
<accession>A0AAV7WXP0</accession>